<evidence type="ECO:0000256" key="1">
    <source>
        <dbReference type="SAM" id="MobiDB-lite"/>
    </source>
</evidence>
<proteinExistence type="predicted"/>
<dbReference type="AlphaFoldDB" id="A0A453A4K9"/>
<reference evidence="3" key="2">
    <citation type="journal article" date="2017" name="Nat. Plants">
        <title>The Aegilops tauschii genome reveals multiple impacts of transposons.</title>
        <authorList>
            <person name="Zhao G."/>
            <person name="Zou C."/>
            <person name="Li K."/>
            <person name="Wang K."/>
            <person name="Li T."/>
            <person name="Gao L."/>
            <person name="Zhang X."/>
            <person name="Wang H."/>
            <person name="Yang Z."/>
            <person name="Liu X."/>
            <person name="Jiang W."/>
            <person name="Mao L."/>
            <person name="Kong X."/>
            <person name="Jiao Y."/>
            <person name="Jia J."/>
        </authorList>
    </citation>
    <scope>NUCLEOTIDE SEQUENCE [LARGE SCALE GENOMIC DNA]</scope>
    <source>
        <strain evidence="3">cv. AL8/78</strain>
    </source>
</reference>
<dbReference type="Gramene" id="AET1Gv21039300.5">
    <property type="protein sequence ID" value="AET1Gv21039300.5"/>
    <property type="gene ID" value="AET1Gv21039300"/>
</dbReference>
<feature type="region of interest" description="Disordered" evidence="1">
    <location>
        <begin position="26"/>
        <end position="120"/>
    </location>
</feature>
<reference evidence="3" key="1">
    <citation type="journal article" date="2014" name="Science">
        <title>Ancient hybridizations among the ancestral genomes of bread wheat.</title>
        <authorList>
            <consortium name="International Wheat Genome Sequencing Consortium,"/>
            <person name="Marcussen T."/>
            <person name="Sandve S.R."/>
            <person name="Heier L."/>
            <person name="Spannagl M."/>
            <person name="Pfeifer M."/>
            <person name="Jakobsen K.S."/>
            <person name="Wulff B.B."/>
            <person name="Steuernagel B."/>
            <person name="Mayer K.F."/>
            <person name="Olsen O.A."/>
        </authorList>
    </citation>
    <scope>NUCLEOTIDE SEQUENCE [LARGE SCALE GENOMIC DNA]</scope>
    <source>
        <strain evidence="3">cv. AL8/78</strain>
    </source>
</reference>
<protein>
    <submittedName>
        <fullName evidence="2">Uncharacterized protein</fullName>
    </submittedName>
</protein>
<dbReference type="EnsemblPlants" id="AET1Gv21039300.5">
    <property type="protein sequence ID" value="AET1Gv21039300.5"/>
    <property type="gene ID" value="AET1Gv21039300"/>
</dbReference>
<evidence type="ECO:0000313" key="2">
    <source>
        <dbReference type="EnsemblPlants" id="AET1Gv21039300.5"/>
    </source>
</evidence>
<reference evidence="2" key="3">
    <citation type="journal article" date="2017" name="Nature">
        <title>Genome sequence of the progenitor of the wheat D genome Aegilops tauschii.</title>
        <authorList>
            <person name="Luo M.C."/>
            <person name="Gu Y.Q."/>
            <person name="Puiu D."/>
            <person name="Wang H."/>
            <person name="Twardziok S.O."/>
            <person name="Deal K.R."/>
            <person name="Huo N."/>
            <person name="Zhu T."/>
            <person name="Wang L."/>
            <person name="Wang Y."/>
            <person name="McGuire P.E."/>
            <person name="Liu S."/>
            <person name="Long H."/>
            <person name="Ramasamy R.K."/>
            <person name="Rodriguez J.C."/>
            <person name="Van S.L."/>
            <person name="Yuan L."/>
            <person name="Wang Z."/>
            <person name="Xia Z."/>
            <person name="Xiao L."/>
            <person name="Anderson O.D."/>
            <person name="Ouyang S."/>
            <person name="Liang Y."/>
            <person name="Zimin A.V."/>
            <person name="Pertea G."/>
            <person name="Qi P."/>
            <person name="Bennetzen J.L."/>
            <person name="Dai X."/>
            <person name="Dawson M.W."/>
            <person name="Muller H.G."/>
            <person name="Kugler K."/>
            <person name="Rivarola-Duarte L."/>
            <person name="Spannagl M."/>
            <person name="Mayer K.F.X."/>
            <person name="Lu F.H."/>
            <person name="Bevan M.W."/>
            <person name="Leroy P."/>
            <person name="Li P."/>
            <person name="You F.M."/>
            <person name="Sun Q."/>
            <person name="Liu Z."/>
            <person name="Lyons E."/>
            <person name="Wicker T."/>
            <person name="Salzberg S.L."/>
            <person name="Devos K.M."/>
            <person name="Dvorak J."/>
        </authorList>
    </citation>
    <scope>NUCLEOTIDE SEQUENCE [LARGE SCALE GENOMIC DNA]</scope>
    <source>
        <strain evidence="2">cv. AL8/78</strain>
    </source>
</reference>
<reference evidence="2" key="4">
    <citation type="submission" date="2019-03" db="UniProtKB">
        <authorList>
            <consortium name="EnsemblPlants"/>
        </authorList>
    </citation>
    <scope>IDENTIFICATION</scope>
</reference>
<name>A0A453A4K9_AEGTS</name>
<accession>A0A453A4K9</accession>
<feature type="compositionally biased region" description="Low complexity" evidence="1">
    <location>
        <begin position="65"/>
        <end position="91"/>
    </location>
</feature>
<reference evidence="2" key="5">
    <citation type="journal article" date="2021" name="G3 (Bethesda)">
        <title>Aegilops tauschii genome assembly Aet v5.0 features greater sequence contiguity and improved annotation.</title>
        <authorList>
            <person name="Wang L."/>
            <person name="Zhu T."/>
            <person name="Rodriguez J.C."/>
            <person name="Deal K.R."/>
            <person name="Dubcovsky J."/>
            <person name="McGuire P.E."/>
            <person name="Lux T."/>
            <person name="Spannagl M."/>
            <person name="Mayer K.F.X."/>
            <person name="Baldrich P."/>
            <person name="Meyers B.C."/>
            <person name="Huo N."/>
            <person name="Gu Y.Q."/>
            <person name="Zhou H."/>
            <person name="Devos K.M."/>
            <person name="Bennetzen J.L."/>
            <person name="Unver T."/>
            <person name="Budak H."/>
            <person name="Gulick P.J."/>
            <person name="Galiba G."/>
            <person name="Kalapos B."/>
            <person name="Nelson D.R."/>
            <person name="Li P."/>
            <person name="You F.M."/>
            <person name="Luo M.C."/>
            <person name="Dvorak J."/>
        </authorList>
    </citation>
    <scope>NUCLEOTIDE SEQUENCE [LARGE SCALE GENOMIC DNA]</scope>
    <source>
        <strain evidence="2">cv. AL8/78</strain>
    </source>
</reference>
<sequence>MSASSSQAMASGTCCRMRRCAMPLASESYCGTRRTLPPPPPSPEEEAAATVARRIPPLRRPPSTYPSSPSRRGARTTSPSSWSTSRRIGSSGARLTITTDSYKQPIGSSRPKPDDSNSAYTNYFLFQVVRSET</sequence>
<keyword evidence="3" id="KW-1185">Reference proteome</keyword>
<evidence type="ECO:0000313" key="3">
    <source>
        <dbReference type="Proteomes" id="UP000015105"/>
    </source>
</evidence>
<organism evidence="2 3">
    <name type="scientific">Aegilops tauschii subsp. strangulata</name>
    <name type="common">Goatgrass</name>
    <dbReference type="NCBI Taxonomy" id="200361"/>
    <lineage>
        <taxon>Eukaryota</taxon>
        <taxon>Viridiplantae</taxon>
        <taxon>Streptophyta</taxon>
        <taxon>Embryophyta</taxon>
        <taxon>Tracheophyta</taxon>
        <taxon>Spermatophyta</taxon>
        <taxon>Magnoliopsida</taxon>
        <taxon>Liliopsida</taxon>
        <taxon>Poales</taxon>
        <taxon>Poaceae</taxon>
        <taxon>BOP clade</taxon>
        <taxon>Pooideae</taxon>
        <taxon>Triticodae</taxon>
        <taxon>Triticeae</taxon>
        <taxon>Triticinae</taxon>
        <taxon>Aegilops</taxon>
    </lineage>
</organism>
<dbReference type="Proteomes" id="UP000015105">
    <property type="component" value="Chromosome 1D"/>
</dbReference>